<dbReference type="EMBL" id="JAGKHQ010000736">
    <property type="protein sequence ID" value="KAG7465418.1"/>
    <property type="molecule type" value="Genomic_DNA"/>
</dbReference>
<feature type="region of interest" description="Disordered" evidence="2">
    <location>
        <begin position="1"/>
        <end position="108"/>
    </location>
</feature>
<proteinExistence type="predicted"/>
<evidence type="ECO:0000313" key="4">
    <source>
        <dbReference type="EMBL" id="KAG7465418.1"/>
    </source>
</evidence>
<keyword evidence="5" id="KW-1185">Reference proteome</keyword>
<feature type="domain" description="C2H2-type" evidence="3">
    <location>
        <begin position="111"/>
        <end position="138"/>
    </location>
</feature>
<feature type="compositionally biased region" description="Polar residues" evidence="2">
    <location>
        <begin position="8"/>
        <end position="34"/>
    </location>
</feature>
<name>A0AAV6PKN5_SOLSE</name>
<feature type="compositionally biased region" description="Acidic residues" evidence="2">
    <location>
        <begin position="98"/>
        <end position="108"/>
    </location>
</feature>
<evidence type="ECO:0000259" key="3">
    <source>
        <dbReference type="PROSITE" id="PS50157"/>
    </source>
</evidence>
<dbReference type="Proteomes" id="UP000693946">
    <property type="component" value="Unassembled WGS sequence"/>
</dbReference>
<reference evidence="4 5" key="1">
    <citation type="journal article" date="2021" name="Sci. Rep.">
        <title>Chromosome anchoring in Senegalese sole (Solea senegalensis) reveals sex-associated markers and genome rearrangements in flatfish.</title>
        <authorList>
            <person name="Guerrero-Cozar I."/>
            <person name="Gomez-Garrido J."/>
            <person name="Berbel C."/>
            <person name="Martinez-Blanch J.F."/>
            <person name="Alioto T."/>
            <person name="Claros M.G."/>
            <person name="Gagnaire P.A."/>
            <person name="Manchado M."/>
        </authorList>
    </citation>
    <scope>NUCLEOTIDE SEQUENCE [LARGE SCALE GENOMIC DNA]</scope>
    <source>
        <strain evidence="4">Sse05_10M</strain>
    </source>
</reference>
<dbReference type="PROSITE" id="PS00028">
    <property type="entry name" value="ZINC_FINGER_C2H2_1"/>
    <property type="match status" value="2"/>
</dbReference>
<protein>
    <submittedName>
        <fullName evidence="4">Zinc finger protein 135-like</fullName>
    </submittedName>
</protein>
<keyword evidence="1" id="KW-0479">Metal-binding</keyword>
<gene>
    <name evidence="4" type="ORF">JOB18_007350</name>
</gene>
<feature type="domain" description="C2H2-type" evidence="3">
    <location>
        <begin position="163"/>
        <end position="190"/>
    </location>
</feature>
<evidence type="ECO:0000256" key="1">
    <source>
        <dbReference type="PROSITE-ProRule" id="PRU00042"/>
    </source>
</evidence>
<organism evidence="4 5">
    <name type="scientific">Solea senegalensis</name>
    <name type="common">Senegalese sole</name>
    <dbReference type="NCBI Taxonomy" id="28829"/>
    <lineage>
        <taxon>Eukaryota</taxon>
        <taxon>Metazoa</taxon>
        <taxon>Chordata</taxon>
        <taxon>Craniata</taxon>
        <taxon>Vertebrata</taxon>
        <taxon>Euteleostomi</taxon>
        <taxon>Actinopterygii</taxon>
        <taxon>Neopterygii</taxon>
        <taxon>Teleostei</taxon>
        <taxon>Neoteleostei</taxon>
        <taxon>Acanthomorphata</taxon>
        <taxon>Carangaria</taxon>
        <taxon>Pleuronectiformes</taxon>
        <taxon>Pleuronectoidei</taxon>
        <taxon>Soleidae</taxon>
        <taxon>Solea</taxon>
    </lineage>
</organism>
<feature type="compositionally biased region" description="Basic and acidic residues" evidence="2">
    <location>
        <begin position="50"/>
        <end position="62"/>
    </location>
</feature>
<accession>A0AAV6PKN5</accession>
<evidence type="ECO:0000313" key="5">
    <source>
        <dbReference type="Proteomes" id="UP000693946"/>
    </source>
</evidence>
<evidence type="ECO:0000256" key="2">
    <source>
        <dbReference type="SAM" id="MobiDB-lite"/>
    </source>
</evidence>
<dbReference type="AlphaFoldDB" id="A0AAV6PKN5"/>
<dbReference type="InterPro" id="IPR013087">
    <property type="entry name" value="Znf_C2H2_type"/>
</dbReference>
<dbReference type="SMART" id="SM00355">
    <property type="entry name" value="ZnF_C2H2"/>
    <property type="match status" value="2"/>
</dbReference>
<comment type="caution">
    <text evidence="4">The sequence shown here is derived from an EMBL/GenBank/DDBJ whole genome shotgun (WGS) entry which is preliminary data.</text>
</comment>
<dbReference type="PROSITE" id="PS50157">
    <property type="entry name" value="ZINC_FINGER_C2H2_2"/>
    <property type="match status" value="2"/>
</dbReference>
<dbReference type="GO" id="GO:0008270">
    <property type="term" value="F:zinc ion binding"/>
    <property type="evidence" value="ECO:0007669"/>
    <property type="project" value="UniProtKB-KW"/>
</dbReference>
<keyword evidence="1" id="KW-0862">Zinc</keyword>
<sequence length="209" mass="23498">MASRHVPETTQTSMSDLRQSPLPSHVTPGTSQTARGRKPRQKQSVGCNAKDIREISEKRPNEAKSSLTDSKTAKADPRRPGKVSTLEAEVSDQGRDQDEAEEEEEEEEMEFPCPSCAEVFSLQWQLRDHVELHQSSVKRTQCSVCTHGMDTCKLPGSKRHRPYHCVPCQQSFSAMGSFLEHCQEHLRARVEEDCLMEGYAQQTLNVATV</sequence>
<keyword evidence="1" id="KW-0863">Zinc-finger</keyword>